<name>A0A7N2MUQ5_QUELO</name>
<reference evidence="1" key="2">
    <citation type="submission" date="2021-01" db="UniProtKB">
        <authorList>
            <consortium name="EnsemblPlants"/>
        </authorList>
    </citation>
    <scope>IDENTIFICATION</scope>
</reference>
<evidence type="ECO:0000313" key="1">
    <source>
        <dbReference type="EnsemblPlants" id="QL11p006439:mrna"/>
    </source>
</evidence>
<dbReference type="Gramene" id="QL11p006439:mrna">
    <property type="protein sequence ID" value="QL11p006439:mrna"/>
    <property type="gene ID" value="QL11p006439"/>
</dbReference>
<proteinExistence type="predicted"/>
<dbReference type="Proteomes" id="UP000594261">
    <property type="component" value="Chromosome 11"/>
</dbReference>
<sequence>MSKQVVEDICDTIGIVCLSIGGVDEDGGSFFRVKVTLDVSLPLCRGTLTNDQRQYDQSLRASPYRSYNKPVIFVPGYHERGGLSTSNNAVRHGASHNSKAEDFFVNCPTSPNPDLETNVLEGDINAEFTLPRSTIPFEFPAGQNSILPKSTLANISKDPNKVPNSRVNSMELILSLLSCRKLTLICGNMTTKILETNQWALIPPRINF</sequence>
<dbReference type="EMBL" id="LRBV02000011">
    <property type="status" value="NOT_ANNOTATED_CDS"/>
    <property type="molecule type" value="Genomic_DNA"/>
</dbReference>
<dbReference type="EnsemblPlants" id="QL11p006439:mrna">
    <property type="protein sequence ID" value="QL11p006439:mrna"/>
    <property type="gene ID" value="QL11p006439"/>
</dbReference>
<dbReference type="InParanoid" id="A0A7N2MUQ5"/>
<accession>A0A7N2MUQ5</accession>
<dbReference type="AlphaFoldDB" id="A0A7N2MUQ5"/>
<organism evidence="1 2">
    <name type="scientific">Quercus lobata</name>
    <name type="common">Valley oak</name>
    <dbReference type="NCBI Taxonomy" id="97700"/>
    <lineage>
        <taxon>Eukaryota</taxon>
        <taxon>Viridiplantae</taxon>
        <taxon>Streptophyta</taxon>
        <taxon>Embryophyta</taxon>
        <taxon>Tracheophyta</taxon>
        <taxon>Spermatophyta</taxon>
        <taxon>Magnoliopsida</taxon>
        <taxon>eudicotyledons</taxon>
        <taxon>Gunneridae</taxon>
        <taxon>Pentapetalae</taxon>
        <taxon>rosids</taxon>
        <taxon>fabids</taxon>
        <taxon>Fagales</taxon>
        <taxon>Fagaceae</taxon>
        <taxon>Quercus</taxon>
    </lineage>
</organism>
<protein>
    <submittedName>
        <fullName evidence="1">Uncharacterized protein</fullName>
    </submittedName>
</protein>
<keyword evidence="2" id="KW-1185">Reference proteome</keyword>
<evidence type="ECO:0000313" key="2">
    <source>
        <dbReference type="Proteomes" id="UP000594261"/>
    </source>
</evidence>
<reference evidence="1 2" key="1">
    <citation type="journal article" date="2016" name="G3 (Bethesda)">
        <title>First Draft Assembly and Annotation of the Genome of a California Endemic Oak Quercus lobata Nee (Fagaceae).</title>
        <authorList>
            <person name="Sork V.L."/>
            <person name="Fitz-Gibbon S.T."/>
            <person name="Puiu D."/>
            <person name="Crepeau M."/>
            <person name="Gugger P.F."/>
            <person name="Sherman R."/>
            <person name="Stevens K."/>
            <person name="Langley C.H."/>
            <person name="Pellegrini M."/>
            <person name="Salzberg S.L."/>
        </authorList>
    </citation>
    <scope>NUCLEOTIDE SEQUENCE [LARGE SCALE GENOMIC DNA]</scope>
    <source>
        <strain evidence="1 2">cv. SW786</strain>
    </source>
</reference>